<reference evidence="4" key="1">
    <citation type="submission" date="2022-12" db="EMBL/GenBank/DDBJ databases">
        <title>Chromosome-level genome assembly of the bean flower thrips Megalurothrips usitatus.</title>
        <authorList>
            <person name="Ma L."/>
            <person name="Liu Q."/>
            <person name="Li H."/>
            <person name="Cai W."/>
        </authorList>
    </citation>
    <scope>NUCLEOTIDE SEQUENCE</scope>
    <source>
        <strain evidence="4">Cailab_2022a</strain>
    </source>
</reference>
<keyword evidence="2" id="KW-0090">Biological rhythms</keyword>
<dbReference type="GO" id="GO:0007623">
    <property type="term" value="P:circadian rhythm"/>
    <property type="evidence" value="ECO:0007669"/>
    <property type="project" value="UniProtKB-ARBA"/>
</dbReference>
<accession>A0AAV7X3K9</accession>
<dbReference type="InterPro" id="IPR038606">
    <property type="entry name" value="To_sf"/>
</dbReference>
<dbReference type="PANTHER" id="PTHR11008">
    <property type="entry name" value="PROTEIN TAKEOUT-LIKE PROTEIN"/>
    <property type="match status" value="1"/>
</dbReference>
<dbReference type="Gene3D" id="3.15.10.30">
    <property type="entry name" value="Haemolymph juvenile hormone binding protein"/>
    <property type="match status" value="1"/>
</dbReference>
<dbReference type="EMBL" id="JAPTSV010000786">
    <property type="protein sequence ID" value="KAJ1519076.1"/>
    <property type="molecule type" value="Genomic_DNA"/>
</dbReference>
<dbReference type="Proteomes" id="UP001075354">
    <property type="component" value="Unassembled WGS sequence"/>
</dbReference>
<dbReference type="SMART" id="SM00700">
    <property type="entry name" value="JHBP"/>
    <property type="match status" value="1"/>
</dbReference>
<comment type="caution">
    <text evidence="4">The sequence shown here is derived from an EMBL/GenBank/DDBJ whole genome shotgun (WGS) entry which is preliminary data.</text>
</comment>
<protein>
    <recommendedName>
        <fullName evidence="6">Protein takeout-like</fullName>
    </recommendedName>
</protein>
<dbReference type="AlphaFoldDB" id="A0AAV7X3K9"/>
<evidence type="ECO:0008006" key="6">
    <source>
        <dbReference type="Google" id="ProtNLM"/>
    </source>
</evidence>
<dbReference type="Pfam" id="PF06585">
    <property type="entry name" value="JHBP"/>
    <property type="match status" value="1"/>
</dbReference>
<gene>
    <name evidence="4" type="ORF">ONE63_011318</name>
</gene>
<keyword evidence="5" id="KW-1185">Reference proteome</keyword>
<dbReference type="FunFam" id="3.15.10.30:FF:000001">
    <property type="entry name" value="Takeout-like protein 1"/>
    <property type="match status" value="1"/>
</dbReference>
<proteinExistence type="inferred from homology"/>
<dbReference type="PANTHER" id="PTHR11008:SF41">
    <property type="entry name" value="RE70318P"/>
    <property type="match status" value="1"/>
</dbReference>
<comment type="similarity">
    <text evidence="3">Belongs to the TO family.</text>
</comment>
<evidence type="ECO:0000256" key="2">
    <source>
        <dbReference type="ARBA" id="ARBA00023108"/>
    </source>
</evidence>
<evidence type="ECO:0000256" key="3">
    <source>
        <dbReference type="ARBA" id="ARBA00060902"/>
    </source>
</evidence>
<name>A0AAV7X3K9_9NEOP</name>
<keyword evidence="1" id="KW-0732">Signal</keyword>
<evidence type="ECO:0000313" key="5">
    <source>
        <dbReference type="Proteomes" id="UP001075354"/>
    </source>
</evidence>
<organism evidence="4 5">
    <name type="scientific">Megalurothrips usitatus</name>
    <name type="common">bean blossom thrips</name>
    <dbReference type="NCBI Taxonomy" id="439358"/>
    <lineage>
        <taxon>Eukaryota</taxon>
        <taxon>Metazoa</taxon>
        <taxon>Ecdysozoa</taxon>
        <taxon>Arthropoda</taxon>
        <taxon>Hexapoda</taxon>
        <taxon>Insecta</taxon>
        <taxon>Pterygota</taxon>
        <taxon>Neoptera</taxon>
        <taxon>Paraneoptera</taxon>
        <taxon>Thysanoptera</taxon>
        <taxon>Terebrantia</taxon>
        <taxon>Thripoidea</taxon>
        <taxon>Thripidae</taxon>
        <taxon>Megalurothrips</taxon>
    </lineage>
</organism>
<sequence>MSSLNIEQGSGAVAVDLHFKDLNIYGFKNGRVPAVKYENAVNVVGTGGRISTPDGITLKGNYKIDGKVLVLPIKGEGKCELSLANVTAEVEIVGKQLTKNGQIYVEVMDFKFTFNTTRLKSKFENLFNGNKELSAQMNVFLNENWNDILQELKPAVQDAFGSAFHEITNRIFAKVPFDSLFL</sequence>
<evidence type="ECO:0000313" key="4">
    <source>
        <dbReference type="EMBL" id="KAJ1519076.1"/>
    </source>
</evidence>
<dbReference type="InterPro" id="IPR010562">
    <property type="entry name" value="Haemolymph_juvenile_hormone-bd"/>
</dbReference>
<dbReference type="GO" id="GO:0005615">
    <property type="term" value="C:extracellular space"/>
    <property type="evidence" value="ECO:0007669"/>
    <property type="project" value="TreeGrafter"/>
</dbReference>
<evidence type="ECO:0000256" key="1">
    <source>
        <dbReference type="ARBA" id="ARBA00022729"/>
    </source>
</evidence>